<keyword evidence="2" id="KW-0489">Methyltransferase</keyword>
<dbReference type="GO" id="GO:0008757">
    <property type="term" value="F:S-adenosylmethionine-dependent methyltransferase activity"/>
    <property type="evidence" value="ECO:0007669"/>
    <property type="project" value="InterPro"/>
</dbReference>
<dbReference type="InterPro" id="IPR013216">
    <property type="entry name" value="Methyltransf_11"/>
</dbReference>
<dbReference type="Pfam" id="PF08241">
    <property type="entry name" value="Methyltransf_11"/>
    <property type="match status" value="1"/>
</dbReference>
<name>A0A9X1X5A3_9SPHI</name>
<dbReference type="SUPFAM" id="SSF53335">
    <property type="entry name" value="S-adenosyl-L-methionine-dependent methyltransferases"/>
    <property type="match status" value="1"/>
</dbReference>
<protein>
    <submittedName>
        <fullName evidence="2">Methyltransferase domain-containing protein</fullName>
    </submittedName>
</protein>
<sequence>MLEALKPYIPYGLVKRYRRWLQNQQLRLYRGDKVECPLCRAIYKEFAPKGLSGGKHNRCINCQSLPGHRLQYLFLKNKTPLFRSSATIRLLHIAPEKPLFDQLVKRSNLKYTRCDKSPDAYHLRDVTEVEEVDVSKMPYGDGSFDVILCNHVLEYVDDDQQALRELYRVMTPGGWGIFQVPMAIGRDRTYEAAFITDAKERKEVLRGHSGVRLYGRDYLERLKKAGFTVAVDLYGKQMNPEDARKYGINPNEMIFLCKK</sequence>
<dbReference type="InterPro" id="IPR029063">
    <property type="entry name" value="SAM-dependent_MTases_sf"/>
</dbReference>
<evidence type="ECO:0000313" key="2">
    <source>
        <dbReference type="EMBL" id="MCJ8209848.1"/>
    </source>
</evidence>
<gene>
    <name evidence="2" type="ORF">MUY27_09015</name>
</gene>
<proteinExistence type="predicted"/>
<keyword evidence="2" id="KW-0808">Transferase</keyword>
<dbReference type="GO" id="GO:0032259">
    <property type="term" value="P:methylation"/>
    <property type="evidence" value="ECO:0007669"/>
    <property type="project" value="UniProtKB-KW"/>
</dbReference>
<organism evidence="2 3">
    <name type="scientific">Mucilaginibacter straminoryzae</name>
    <dbReference type="NCBI Taxonomy" id="2932774"/>
    <lineage>
        <taxon>Bacteria</taxon>
        <taxon>Pseudomonadati</taxon>
        <taxon>Bacteroidota</taxon>
        <taxon>Sphingobacteriia</taxon>
        <taxon>Sphingobacteriales</taxon>
        <taxon>Sphingobacteriaceae</taxon>
        <taxon>Mucilaginibacter</taxon>
    </lineage>
</organism>
<comment type="caution">
    <text evidence="2">The sequence shown here is derived from an EMBL/GenBank/DDBJ whole genome shotgun (WGS) entry which is preliminary data.</text>
</comment>
<dbReference type="CDD" id="cd02440">
    <property type="entry name" value="AdoMet_MTases"/>
    <property type="match status" value="1"/>
</dbReference>
<keyword evidence="3" id="KW-1185">Reference proteome</keyword>
<evidence type="ECO:0000313" key="3">
    <source>
        <dbReference type="Proteomes" id="UP001139450"/>
    </source>
</evidence>
<accession>A0A9X1X5A3</accession>
<dbReference type="RefSeq" id="WP_245129680.1">
    <property type="nucleotide sequence ID" value="NZ_JALJEJ010000003.1"/>
</dbReference>
<dbReference type="Gene3D" id="3.40.50.150">
    <property type="entry name" value="Vaccinia Virus protein VP39"/>
    <property type="match status" value="1"/>
</dbReference>
<dbReference type="EMBL" id="JALJEJ010000003">
    <property type="protein sequence ID" value="MCJ8209848.1"/>
    <property type="molecule type" value="Genomic_DNA"/>
</dbReference>
<dbReference type="Proteomes" id="UP001139450">
    <property type="component" value="Unassembled WGS sequence"/>
</dbReference>
<dbReference type="AlphaFoldDB" id="A0A9X1X5A3"/>
<evidence type="ECO:0000259" key="1">
    <source>
        <dbReference type="Pfam" id="PF08241"/>
    </source>
</evidence>
<reference evidence="2" key="1">
    <citation type="submission" date="2022-04" db="EMBL/GenBank/DDBJ databases">
        <title>Mucilaginibacter sp. RS28 isolated from freshwater.</title>
        <authorList>
            <person name="Ko S.-R."/>
        </authorList>
    </citation>
    <scope>NUCLEOTIDE SEQUENCE</scope>
    <source>
        <strain evidence="2">RS28</strain>
    </source>
</reference>
<feature type="domain" description="Methyltransferase type 11" evidence="1">
    <location>
        <begin position="110"/>
        <end position="177"/>
    </location>
</feature>